<organism evidence="11 12">
    <name type="scientific">Rhodohalobacter mucosus</name>
    <dbReference type="NCBI Taxonomy" id="2079485"/>
    <lineage>
        <taxon>Bacteria</taxon>
        <taxon>Pseudomonadati</taxon>
        <taxon>Balneolota</taxon>
        <taxon>Balneolia</taxon>
        <taxon>Balneolales</taxon>
        <taxon>Balneolaceae</taxon>
        <taxon>Rhodohalobacter</taxon>
    </lineage>
</organism>
<keyword evidence="12" id="KW-1185">Reference proteome</keyword>
<comment type="caution">
    <text evidence="11">The sequence shown here is derived from an EMBL/GenBank/DDBJ whole genome shotgun (WGS) entry which is preliminary data.</text>
</comment>
<reference evidence="11 12" key="1">
    <citation type="submission" date="2018-05" db="EMBL/GenBank/DDBJ databases">
        <title>Rhodohalobacter halophilus gen. nov., sp. nov., a moderately halophilic member of the family Balneolaceae.</title>
        <authorList>
            <person name="Liu Z.-W."/>
        </authorList>
    </citation>
    <scope>NUCLEOTIDE SEQUENCE [LARGE SCALE GENOMIC DNA]</scope>
    <source>
        <strain evidence="11 12">8A47</strain>
    </source>
</reference>
<dbReference type="InterPro" id="IPR001296">
    <property type="entry name" value="Glyco_trans_1"/>
</dbReference>
<evidence type="ECO:0000256" key="7">
    <source>
        <dbReference type="ARBA" id="ARBA00023056"/>
    </source>
</evidence>
<dbReference type="Gene3D" id="3.40.50.2000">
    <property type="entry name" value="Glycogen Phosphorylase B"/>
    <property type="match status" value="2"/>
</dbReference>
<dbReference type="UniPathway" id="UPA00164"/>
<dbReference type="CDD" id="cd03791">
    <property type="entry name" value="GT5_Glycogen_synthase_DULL1-like"/>
    <property type="match status" value="1"/>
</dbReference>
<evidence type="ECO:0000256" key="4">
    <source>
        <dbReference type="ARBA" id="ARBA00010281"/>
    </source>
</evidence>
<dbReference type="AlphaFoldDB" id="A0A316TUT1"/>
<comment type="catalytic activity">
    <reaction evidence="1 8">
        <text>[(1-&gt;4)-alpha-D-glucosyl](n) + ADP-alpha-D-glucose = [(1-&gt;4)-alpha-D-glucosyl](n+1) + ADP + H(+)</text>
        <dbReference type="Rhea" id="RHEA:18189"/>
        <dbReference type="Rhea" id="RHEA-COMP:9584"/>
        <dbReference type="Rhea" id="RHEA-COMP:9587"/>
        <dbReference type="ChEBI" id="CHEBI:15378"/>
        <dbReference type="ChEBI" id="CHEBI:15444"/>
        <dbReference type="ChEBI" id="CHEBI:57498"/>
        <dbReference type="ChEBI" id="CHEBI:456216"/>
        <dbReference type="EC" id="2.4.1.21"/>
    </reaction>
</comment>
<dbReference type="PANTHER" id="PTHR45825:SF11">
    <property type="entry name" value="ALPHA AMYLASE DOMAIN-CONTAINING PROTEIN"/>
    <property type="match status" value="1"/>
</dbReference>
<name>A0A316TUT1_9BACT</name>
<feature type="binding site" evidence="8">
    <location>
        <position position="15"/>
    </location>
    <ligand>
        <name>ADP-alpha-D-glucose</name>
        <dbReference type="ChEBI" id="CHEBI:57498"/>
    </ligand>
</feature>
<comment type="pathway">
    <text evidence="3 8">Glycan biosynthesis; glycogen biosynthesis.</text>
</comment>
<keyword evidence="6 8" id="KW-0808">Transferase</keyword>
<evidence type="ECO:0000259" key="10">
    <source>
        <dbReference type="Pfam" id="PF08323"/>
    </source>
</evidence>
<protein>
    <recommendedName>
        <fullName evidence="8">Glycogen synthase</fullName>
        <ecNumber evidence="8">2.4.1.21</ecNumber>
    </recommendedName>
    <alternativeName>
        <fullName evidence="8">Starch [bacterial glycogen] synthase</fullName>
    </alternativeName>
</protein>
<dbReference type="InterPro" id="IPR011835">
    <property type="entry name" value="GS/SS"/>
</dbReference>
<feature type="domain" description="Glycosyl transferase family 1" evidence="9">
    <location>
        <begin position="291"/>
        <end position="433"/>
    </location>
</feature>
<comment type="function">
    <text evidence="2 8">Synthesizes alpha-1,4-glucan chains using ADP-glucose.</text>
</comment>
<evidence type="ECO:0000256" key="5">
    <source>
        <dbReference type="ARBA" id="ARBA00022676"/>
    </source>
</evidence>
<comment type="similarity">
    <text evidence="4 8">Belongs to the glycosyltransferase 1 family. Bacterial/plant glycogen synthase subfamily.</text>
</comment>
<keyword evidence="7 8" id="KW-0320">Glycogen biosynthesis</keyword>
<evidence type="ECO:0000256" key="3">
    <source>
        <dbReference type="ARBA" id="ARBA00004964"/>
    </source>
</evidence>
<dbReference type="GO" id="GO:0005978">
    <property type="term" value="P:glycogen biosynthetic process"/>
    <property type="evidence" value="ECO:0007669"/>
    <property type="project" value="UniProtKB-UniRule"/>
</dbReference>
<gene>
    <name evidence="8" type="primary">glgA</name>
    <name evidence="11" type="ORF">DDZ15_05015</name>
</gene>
<evidence type="ECO:0000256" key="1">
    <source>
        <dbReference type="ARBA" id="ARBA00001478"/>
    </source>
</evidence>
<proteinExistence type="inferred from homology"/>
<dbReference type="PANTHER" id="PTHR45825">
    <property type="entry name" value="GRANULE-BOUND STARCH SYNTHASE 1, CHLOROPLASTIC/AMYLOPLASTIC"/>
    <property type="match status" value="1"/>
</dbReference>
<dbReference type="Pfam" id="PF00534">
    <property type="entry name" value="Glycos_transf_1"/>
    <property type="match status" value="1"/>
</dbReference>
<dbReference type="EC" id="2.4.1.21" evidence="8"/>
<accession>A0A316TUT1</accession>
<dbReference type="RefSeq" id="WP_109645707.1">
    <property type="nucleotide sequence ID" value="NZ_QGGB01000003.1"/>
</dbReference>
<dbReference type="GO" id="GO:0009011">
    <property type="term" value="F:alpha-1,4-glucan glucosyltransferase (ADP-glucose donor) activity"/>
    <property type="evidence" value="ECO:0007669"/>
    <property type="project" value="UniProtKB-UniRule"/>
</dbReference>
<sequence>MEIIHITAECYPAAKAGGLGDVAGALPKYLNKLGQTSSVILPYYQTNWLQKASTSPIFEGSAPFGTDTFFFRVHRLDDPDLGFELNLVEIPGRFDRPGIYIDPWSGHPYWDEKERFFSFQIAALEWLSQTDRNPDVIHCHDHHTGLVPFMMNHCFRYDNYSDTPSVITIHNGEYQGMHDIGSYTMLPAFNLGKIGLLDWNGKLNSLAAGIKSAWKVTTVSEGYMNELLEDCHGLETLLRHEKDKTAGILNGIDTDVWDPKTDEYLDKTYSLRNYKSGKAANKAYLCDEFSLKPDKPLFSFIGRLVREKGADLLPDLIKRCREENLEAIFVVLGTGDPALHDVLKQLQGEYMGYFDARLEYNEKLAHRIYAGSDFILMPSRVEPCGLNQLYSMRYGTVPVVRKTGGLADTVTDLNEENGYGLVFDDFDVEQAFNTVKRGVEFFQEKQFFNSIRRYIMGLDFSWEKAAENYTDLYEELKKMKGE</sequence>
<dbReference type="Pfam" id="PF08323">
    <property type="entry name" value="Glyco_transf_5"/>
    <property type="match status" value="1"/>
</dbReference>
<evidence type="ECO:0000256" key="6">
    <source>
        <dbReference type="ARBA" id="ARBA00022679"/>
    </source>
</evidence>
<evidence type="ECO:0000259" key="9">
    <source>
        <dbReference type="Pfam" id="PF00534"/>
    </source>
</evidence>
<keyword evidence="5 8" id="KW-0328">Glycosyltransferase</keyword>
<feature type="domain" description="Starch synthase catalytic" evidence="10">
    <location>
        <begin position="3"/>
        <end position="240"/>
    </location>
</feature>
<evidence type="ECO:0000313" key="11">
    <source>
        <dbReference type="EMBL" id="PWN07618.1"/>
    </source>
</evidence>
<dbReference type="SUPFAM" id="SSF53756">
    <property type="entry name" value="UDP-Glycosyltransferase/glycogen phosphorylase"/>
    <property type="match status" value="1"/>
</dbReference>
<evidence type="ECO:0000256" key="2">
    <source>
        <dbReference type="ARBA" id="ARBA00002764"/>
    </source>
</evidence>
<dbReference type="Proteomes" id="UP000245533">
    <property type="component" value="Unassembled WGS sequence"/>
</dbReference>
<evidence type="ECO:0000256" key="8">
    <source>
        <dbReference type="HAMAP-Rule" id="MF_00484"/>
    </source>
</evidence>
<dbReference type="OrthoDB" id="9808590at2"/>
<dbReference type="NCBIfam" id="TIGR02095">
    <property type="entry name" value="glgA"/>
    <property type="match status" value="1"/>
</dbReference>
<dbReference type="GO" id="GO:0004373">
    <property type="term" value="F:alpha-1,4-glucan glucosyltransferase (UDP-glucose donor) activity"/>
    <property type="evidence" value="ECO:0007669"/>
    <property type="project" value="InterPro"/>
</dbReference>
<dbReference type="InterPro" id="IPR013534">
    <property type="entry name" value="Starch_synth_cat_dom"/>
</dbReference>
<dbReference type="EMBL" id="QGGB01000003">
    <property type="protein sequence ID" value="PWN07618.1"/>
    <property type="molecule type" value="Genomic_DNA"/>
</dbReference>
<evidence type="ECO:0000313" key="12">
    <source>
        <dbReference type="Proteomes" id="UP000245533"/>
    </source>
</evidence>
<dbReference type="HAMAP" id="MF_00484">
    <property type="entry name" value="Glycogen_synth"/>
    <property type="match status" value="1"/>
</dbReference>